<evidence type="ECO:0000313" key="2">
    <source>
        <dbReference type="Proteomes" id="UP001362311"/>
    </source>
</evidence>
<accession>A0ABD5JZS8</accession>
<organism evidence="1 2">
    <name type="scientific">Ochrobactrum teleogrylli</name>
    <dbReference type="NCBI Taxonomy" id="2479765"/>
    <lineage>
        <taxon>Bacteria</taxon>
        <taxon>Pseudomonadati</taxon>
        <taxon>Pseudomonadota</taxon>
        <taxon>Alphaproteobacteria</taxon>
        <taxon>Hyphomicrobiales</taxon>
        <taxon>Brucellaceae</taxon>
        <taxon>Brucella/Ochrobactrum group</taxon>
        <taxon>Ochrobactrum</taxon>
    </lineage>
</organism>
<protein>
    <submittedName>
        <fullName evidence="1">Uncharacterized protein</fullName>
    </submittedName>
</protein>
<name>A0ABD5JZS8_9HYPH</name>
<proteinExistence type="predicted"/>
<dbReference type="Proteomes" id="UP001362311">
    <property type="component" value="Unassembled WGS sequence"/>
</dbReference>
<dbReference type="EMBL" id="JBBHKQ010000001">
    <property type="protein sequence ID" value="MEJ5901226.1"/>
    <property type="molecule type" value="Genomic_DNA"/>
</dbReference>
<gene>
    <name evidence="1" type="ORF">WIX40_14015</name>
</gene>
<comment type="caution">
    <text evidence="1">The sequence shown here is derived from an EMBL/GenBank/DDBJ whole genome shotgun (WGS) entry which is preliminary data.</text>
</comment>
<evidence type="ECO:0000313" key="1">
    <source>
        <dbReference type="EMBL" id="MEJ5901226.1"/>
    </source>
</evidence>
<dbReference type="AlphaFoldDB" id="A0ABD5JZS8"/>
<reference evidence="1 2" key="1">
    <citation type="submission" date="2024-03" db="EMBL/GenBank/DDBJ databases">
        <title>Reference genomes for the five species model microbial community.</title>
        <authorList>
            <person name="Padfield D."/>
        </authorList>
    </citation>
    <scope>NUCLEOTIDE SEQUENCE [LARGE SCALE GENOMIC DNA]</scope>
    <source>
        <strain evidence="1 2">AB1</strain>
    </source>
</reference>
<sequence length="49" mass="5437">MVARVGTVAFQGIEAVPVDVQVMVAPGKMGMSMYGLIKVQYFHYIVMSW</sequence>